<protein>
    <submittedName>
        <fullName evidence="1">Erythromycin esterase family protein</fullName>
    </submittedName>
</protein>
<keyword evidence="2" id="KW-1185">Reference proteome</keyword>
<dbReference type="Pfam" id="PF05139">
    <property type="entry name" value="Erythro_esteras"/>
    <property type="match status" value="1"/>
</dbReference>
<organism evidence="1 2">
    <name type="scientific">Chitinophaga hostae</name>
    <dbReference type="NCBI Taxonomy" id="2831022"/>
    <lineage>
        <taxon>Bacteria</taxon>
        <taxon>Pseudomonadati</taxon>
        <taxon>Bacteroidota</taxon>
        <taxon>Chitinophagia</taxon>
        <taxon>Chitinophagales</taxon>
        <taxon>Chitinophagaceae</taxon>
        <taxon>Chitinophaga</taxon>
    </lineage>
</organism>
<name>A0ABS5J6L1_9BACT</name>
<reference evidence="1 2" key="1">
    <citation type="submission" date="2021-04" db="EMBL/GenBank/DDBJ databases">
        <title>Chitinophaga sp. nov., isolated from the rhizosphere soil.</title>
        <authorList>
            <person name="He S."/>
        </authorList>
    </citation>
    <scope>NUCLEOTIDE SEQUENCE [LARGE SCALE GENOMIC DNA]</scope>
    <source>
        <strain evidence="1 2">2R12</strain>
    </source>
</reference>
<evidence type="ECO:0000313" key="1">
    <source>
        <dbReference type="EMBL" id="MBS0030858.1"/>
    </source>
</evidence>
<dbReference type="SUPFAM" id="SSF159501">
    <property type="entry name" value="EreA/ChaN-like"/>
    <property type="match status" value="1"/>
</dbReference>
<proteinExistence type="predicted"/>
<sequence length="329" mass="37361">MSNQPKAIIIRKSITTCLFLLANMITGYSQDTNTRWLNENAHVINADTATSTTDFNFLAAELKNNMVFGLGEASHGTKEFFNQKRRIIEYLIVNLDYKRLGFEFRESYIDPLNQYVINGTGDLKTLMKDMVLYNTEEIYDLFQFIKLYNSKQPPLKKVSVFGFDREEYASDPLNRDKFMAENIIAEQTSHQLKTMIWAHNVHIAKDTTMAQFKGMGYYLQQKFGENFYVLGFDTFKGSVTLITADGLTKQDFETEKGSFSEMFAKANHATIYIPFNLKPNPFSGVKNNITNIYANRTSVNALPIIPGADFDAILFIKTTSASSIIGTGK</sequence>
<dbReference type="Proteomes" id="UP000676386">
    <property type="component" value="Unassembled WGS sequence"/>
</dbReference>
<dbReference type="Gene3D" id="3.30.1870.10">
    <property type="entry name" value="EreA-like, domain 2"/>
    <property type="match status" value="1"/>
</dbReference>
<gene>
    <name evidence="1" type="ORF">KE626_26265</name>
</gene>
<dbReference type="InterPro" id="IPR052036">
    <property type="entry name" value="Hydrolase/PRTase-associated"/>
</dbReference>
<comment type="caution">
    <text evidence="1">The sequence shown here is derived from an EMBL/GenBank/DDBJ whole genome shotgun (WGS) entry which is preliminary data.</text>
</comment>
<dbReference type="RefSeq" id="WP_211975998.1">
    <property type="nucleotide sequence ID" value="NZ_CBFHAM010000051.1"/>
</dbReference>
<accession>A0ABS5J6L1</accession>
<dbReference type="Gene3D" id="3.40.1660.10">
    <property type="entry name" value="EreA-like (biosynthetic domain)"/>
    <property type="match status" value="2"/>
</dbReference>
<evidence type="ECO:0000313" key="2">
    <source>
        <dbReference type="Proteomes" id="UP000676386"/>
    </source>
</evidence>
<dbReference type="PANTHER" id="PTHR31299:SF0">
    <property type="entry name" value="ESTERASE, PUTATIVE (AFU_ORTHOLOGUE AFUA_1G05850)-RELATED"/>
    <property type="match status" value="1"/>
</dbReference>
<dbReference type="EMBL" id="JAGTXB010000018">
    <property type="protein sequence ID" value="MBS0030858.1"/>
    <property type="molecule type" value="Genomic_DNA"/>
</dbReference>
<dbReference type="CDD" id="cd14728">
    <property type="entry name" value="Ere-like"/>
    <property type="match status" value="1"/>
</dbReference>
<dbReference type="PANTHER" id="PTHR31299">
    <property type="entry name" value="ESTERASE, PUTATIVE (AFU_ORTHOLOGUE AFUA_1G05850)-RELATED"/>
    <property type="match status" value="1"/>
</dbReference>
<dbReference type="InterPro" id="IPR007815">
    <property type="entry name" value="Emycin_Estase"/>
</dbReference>